<gene>
    <name evidence="3" type="ORF">B0I35DRAFT_485063</name>
</gene>
<keyword evidence="4" id="KW-1185">Reference proteome</keyword>
<proteinExistence type="predicted"/>
<feature type="transmembrane region" description="Helical" evidence="1">
    <location>
        <begin position="103"/>
        <end position="130"/>
    </location>
</feature>
<evidence type="ECO:0000256" key="1">
    <source>
        <dbReference type="SAM" id="Phobius"/>
    </source>
</evidence>
<keyword evidence="1" id="KW-0472">Membrane</keyword>
<feature type="transmembrane region" description="Helical" evidence="1">
    <location>
        <begin position="68"/>
        <end position="91"/>
    </location>
</feature>
<sequence length="340" mass="36810">MESRWAGLLIAAALTCLVHAARLWRVYPSIKALGASQAASSPRSHSPYGRIKEWWAELLRELLLSDRILLASFAAGVVVEPSLLASAAVLFDEDGDQGPAVWCLLAAMSIGMLLSLVFLVCAAHAVIGIANRRQNVEVWHASKSCNISRWFQREYVWYSIASCQASIALTGIAVVAAAVQSSLTTVEQLTSLPFLCVWAAPLPAYLGYALIAIHAVHHTTNHPTPINRYRYWSWAIAGLGTFLGCLAVLLAAAFHSGSAKLNLASYYMQYAAWTLLLLENKIWRWLIRSVTQNPQYADMLLLSLEERSDGAGGGQDHGMVDLEGGAEGSVSGTLPAKMGS</sequence>
<dbReference type="EMBL" id="JAGPNK010000031">
    <property type="protein sequence ID" value="KAH7303580.1"/>
    <property type="molecule type" value="Genomic_DNA"/>
</dbReference>
<feature type="signal peptide" evidence="2">
    <location>
        <begin position="1"/>
        <end position="20"/>
    </location>
</feature>
<name>A0A8K0SGR5_9HYPO</name>
<comment type="caution">
    <text evidence="3">The sequence shown here is derived from an EMBL/GenBank/DDBJ whole genome shotgun (WGS) entry which is preliminary data.</text>
</comment>
<feature type="transmembrane region" description="Helical" evidence="1">
    <location>
        <begin position="231"/>
        <end position="254"/>
    </location>
</feature>
<evidence type="ECO:0000256" key="2">
    <source>
        <dbReference type="SAM" id="SignalP"/>
    </source>
</evidence>
<dbReference type="AlphaFoldDB" id="A0A8K0SGR5"/>
<feature type="chain" id="PRO_5035468594" evidence="2">
    <location>
        <begin position="21"/>
        <end position="340"/>
    </location>
</feature>
<organism evidence="3 4">
    <name type="scientific">Stachybotrys elegans</name>
    <dbReference type="NCBI Taxonomy" id="80388"/>
    <lineage>
        <taxon>Eukaryota</taxon>
        <taxon>Fungi</taxon>
        <taxon>Dikarya</taxon>
        <taxon>Ascomycota</taxon>
        <taxon>Pezizomycotina</taxon>
        <taxon>Sordariomycetes</taxon>
        <taxon>Hypocreomycetidae</taxon>
        <taxon>Hypocreales</taxon>
        <taxon>Stachybotryaceae</taxon>
        <taxon>Stachybotrys</taxon>
    </lineage>
</organism>
<accession>A0A8K0SGR5</accession>
<evidence type="ECO:0000313" key="4">
    <source>
        <dbReference type="Proteomes" id="UP000813444"/>
    </source>
</evidence>
<keyword evidence="1" id="KW-0812">Transmembrane</keyword>
<protein>
    <submittedName>
        <fullName evidence="3">Uncharacterized protein</fullName>
    </submittedName>
</protein>
<feature type="transmembrane region" description="Helical" evidence="1">
    <location>
        <begin position="191"/>
        <end position="211"/>
    </location>
</feature>
<keyword evidence="1" id="KW-1133">Transmembrane helix</keyword>
<evidence type="ECO:0000313" key="3">
    <source>
        <dbReference type="EMBL" id="KAH7303580.1"/>
    </source>
</evidence>
<feature type="transmembrane region" description="Helical" evidence="1">
    <location>
        <begin position="156"/>
        <end position="179"/>
    </location>
</feature>
<dbReference type="Proteomes" id="UP000813444">
    <property type="component" value="Unassembled WGS sequence"/>
</dbReference>
<keyword evidence="2" id="KW-0732">Signal</keyword>
<reference evidence="3" key="1">
    <citation type="journal article" date="2021" name="Nat. Commun.">
        <title>Genetic determinants of endophytism in the Arabidopsis root mycobiome.</title>
        <authorList>
            <person name="Mesny F."/>
            <person name="Miyauchi S."/>
            <person name="Thiergart T."/>
            <person name="Pickel B."/>
            <person name="Atanasova L."/>
            <person name="Karlsson M."/>
            <person name="Huettel B."/>
            <person name="Barry K.W."/>
            <person name="Haridas S."/>
            <person name="Chen C."/>
            <person name="Bauer D."/>
            <person name="Andreopoulos W."/>
            <person name="Pangilinan J."/>
            <person name="LaButti K."/>
            <person name="Riley R."/>
            <person name="Lipzen A."/>
            <person name="Clum A."/>
            <person name="Drula E."/>
            <person name="Henrissat B."/>
            <person name="Kohler A."/>
            <person name="Grigoriev I.V."/>
            <person name="Martin F.M."/>
            <person name="Hacquard S."/>
        </authorList>
    </citation>
    <scope>NUCLEOTIDE SEQUENCE</scope>
    <source>
        <strain evidence="3">MPI-CAGE-CH-0235</strain>
    </source>
</reference>